<accession>A0AAW0YEN9</accession>
<dbReference type="Gene3D" id="3.80.20.20">
    <property type="entry name" value="Receptor L-domain"/>
    <property type="match status" value="1"/>
</dbReference>
<dbReference type="InterPro" id="IPR036941">
    <property type="entry name" value="Rcpt_L-dom_sf"/>
</dbReference>
<reference evidence="2 3" key="1">
    <citation type="journal article" date="2024" name="BMC Genomics">
        <title>Genome assembly of redclaw crayfish (Cherax quadricarinatus) provides insights into its immune adaptation and hypoxia tolerance.</title>
        <authorList>
            <person name="Liu Z."/>
            <person name="Zheng J."/>
            <person name="Li H."/>
            <person name="Fang K."/>
            <person name="Wang S."/>
            <person name="He J."/>
            <person name="Zhou D."/>
            <person name="Weng S."/>
            <person name="Chi M."/>
            <person name="Gu Z."/>
            <person name="He J."/>
            <person name="Li F."/>
            <person name="Wang M."/>
        </authorList>
    </citation>
    <scope>NUCLEOTIDE SEQUENCE [LARGE SCALE GENOMIC DNA]</scope>
    <source>
        <strain evidence="2">ZL_2023a</strain>
    </source>
</reference>
<feature type="non-terminal residue" evidence="2">
    <location>
        <position position="1"/>
    </location>
</feature>
<organism evidence="2 3">
    <name type="scientific">Cherax quadricarinatus</name>
    <name type="common">Australian red claw crayfish</name>
    <dbReference type="NCBI Taxonomy" id="27406"/>
    <lineage>
        <taxon>Eukaryota</taxon>
        <taxon>Metazoa</taxon>
        <taxon>Ecdysozoa</taxon>
        <taxon>Arthropoda</taxon>
        <taxon>Crustacea</taxon>
        <taxon>Multicrustacea</taxon>
        <taxon>Malacostraca</taxon>
        <taxon>Eumalacostraca</taxon>
        <taxon>Eucarida</taxon>
        <taxon>Decapoda</taxon>
        <taxon>Pleocyemata</taxon>
        <taxon>Astacidea</taxon>
        <taxon>Parastacoidea</taxon>
        <taxon>Parastacidae</taxon>
        <taxon>Cherax</taxon>
    </lineage>
</organism>
<proteinExistence type="predicted"/>
<dbReference type="AlphaFoldDB" id="A0AAW0YEN9"/>
<feature type="domain" description="Receptor L-domain" evidence="1">
    <location>
        <begin position="79"/>
        <end position="166"/>
    </location>
</feature>
<dbReference type="SUPFAM" id="SSF52058">
    <property type="entry name" value="L domain-like"/>
    <property type="match status" value="1"/>
</dbReference>
<feature type="non-terminal residue" evidence="2">
    <location>
        <position position="171"/>
    </location>
</feature>
<evidence type="ECO:0000259" key="1">
    <source>
        <dbReference type="Pfam" id="PF01030"/>
    </source>
</evidence>
<comment type="caution">
    <text evidence="2">The sequence shown here is derived from an EMBL/GenBank/DDBJ whole genome shotgun (WGS) entry which is preliminary data.</text>
</comment>
<gene>
    <name evidence="2" type="ORF">OTU49_015120</name>
</gene>
<dbReference type="EMBL" id="JARKIK010000008">
    <property type="protein sequence ID" value="KAK8749901.1"/>
    <property type="molecule type" value="Genomic_DNA"/>
</dbReference>
<sequence>LNYQCVTKKVCSEMGLLLYESKDRNKKECVSVCPYGYSNESIQEREKNVMTCRKCIEPCAKTCPSQLVNTIAKAQKLTGCTKIDGPLIISITGGKAVAKELTASLGMIEEVTHFLWVFESHALISLNFLRSLKVIGGKKLYNGRYALYVHNNDNLEDIWSSENLVNLTITE</sequence>
<dbReference type="Proteomes" id="UP001445076">
    <property type="component" value="Unassembled WGS sequence"/>
</dbReference>
<evidence type="ECO:0000313" key="3">
    <source>
        <dbReference type="Proteomes" id="UP001445076"/>
    </source>
</evidence>
<evidence type="ECO:0000313" key="2">
    <source>
        <dbReference type="EMBL" id="KAK8749901.1"/>
    </source>
</evidence>
<protein>
    <recommendedName>
        <fullName evidence="1">Receptor L-domain domain-containing protein</fullName>
    </recommendedName>
</protein>
<name>A0AAW0YEN9_CHEQU</name>
<dbReference type="InterPro" id="IPR000494">
    <property type="entry name" value="Rcpt_L-dom"/>
</dbReference>
<keyword evidence="3" id="KW-1185">Reference proteome</keyword>
<dbReference type="Pfam" id="PF01030">
    <property type="entry name" value="Recep_L_domain"/>
    <property type="match status" value="1"/>
</dbReference>